<dbReference type="Pfam" id="PF02588">
    <property type="entry name" value="YitT_membrane"/>
    <property type="match status" value="1"/>
</dbReference>
<dbReference type="PANTHER" id="PTHR33545:SF9">
    <property type="entry name" value="UPF0750 MEMBRANE PROTEIN YITE"/>
    <property type="match status" value="1"/>
</dbReference>
<name>A0AAP5H570_PAEAM</name>
<evidence type="ECO:0000256" key="1">
    <source>
        <dbReference type="ARBA" id="ARBA00004651"/>
    </source>
</evidence>
<dbReference type="InterPro" id="IPR015867">
    <property type="entry name" value="N-reg_PII/ATP_PRibTrfase_C"/>
</dbReference>
<evidence type="ECO:0000313" key="8">
    <source>
        <dbReference type="EMBL" id="MDR6726549.1"/>
    </source>
</evidence>
<comment type="caution">
    <text evidence="8">The sequence shown here is derived from an EMBL/GenBank/DDBJ whole genome shotgun (WGS) entry which is preliminary data.</text>
</comment>
<feature type="transmembrane region" description="Helical" evidence="6">
    <location>
        <begin position="36"/>
        <end position="57"/>
    </location>
</feature>
<feature type="transmembrane region" description="Helical" evidence="6">
    <location>
        <begin position="77"/>
        <end position="94"/>
    </location>
</feature>
<evidence type="ECO:0000256" key="5">
    <source>
        <dbReference type="ARBA" id="ARBA00023136"/>
    </source>
</evidence>
<feature type="domain" description="DUF2179" evidence="7">
    <location>
        <begin position="241"/>
        <end position="295"/>
    </location>
</feature>
<reference evidence="8" key="1">
    <citation type="submission" date="2023-07" db="EMBL/GenBank/DDBJ databases">
        <title>Sorghum-associated microbial communities from plants grown in Nebraska, USA.</title>
        <authorList>
            <person name="Schachtman D."/>
        </authorList>
    </citation>
    <scope>NUCLEOTIDE SEQUENCE</scope>
    <source>
        <strain evidence="8">BE80</strain>
    </source>
</reference>
<feature type="transmembrane region" description="Helical" evidence="6">
    <location>
        <begin position="167"/>
        <end position="189"/>
    </location>
</feature>
<dbReference type="Gene3D" id="3.30.70.120">
    <property type="match status" value="1"/>
</dbReference>
<organism evidence="8 9">
    <name type="scientific">Paenibacillus amylolyticus</name>
    <dbReference type="NCBI Taxonomy" id="1451"/>
    <lineage>
        <taxon>Bacteria</taxon>
        <taxon>Bacillati</taxon>
        <taxon>Bacillota</taxon>
        <taxon>Bacilli</taxon>
        <taxon>Bacillales</taxon>
        <taxon>Paenibacillaceae</taxon>
        <taxon>Paenibacillus</taxon>
    </lineage>
</organism>
<gene>
    <name evidence="8" type="ORF">J2W91_005070</name>
</gene>
<dbReference type="InterPro" id="IPR051461">
    <property type="entry name" value="UPF0750_membrane"/>
</dbReference>
<evidence type="ECO:0000256" key="4">
    <source>
        <dbReference type="ARBA" id="ARBA00022989"/>
    </source>
</evidence>
<dbReference type="InterPro" id="IPR019264">
    <property type="entry name" value="DUF2179"/>
</dbReference>
<keyword evidence="2" id="KW-1003">Cell membrane</keyword>
<dbReference type="CDD" id="cd16380">
    <property type="entry name" value="YitT_C"/>
    <property type="match status" value="1"/>
</dbReference>
<dbReference type="InterPro" id="IPR003740">
    <property type="entry name" value="YitT"/>
</dbReference>
<sequence>MQQQQPSHQHPNRKKRLTTLIPLNGPWRNVVDTASIILGSFLIAVAFNLFLLPNQIASGGVSGLSILGDEWLGLEPAYTQWAINIPLLIAGFLLIGKQYGIRSVLGSIVLPLFVYLTKDWSIPTANPLLGSLYGGIGVGLGIGIVYRGRGSTGGMSILARIVQKYSGLSYSICVVIMDATVIIMAAFVLSLEQSLYALIGLYVTGKVIDAVEMGLGYSKVAYIISNQIEPITKVILEDLDRGLTKLEAKGGYTDDQRTVLMVVVGQNEVPRLKTLIRSVDPSAFVIISNAHEVLGEGFKREET</sequence>
<feature type="transmembrane region" description="Helical" evidence="6">
    <location>
        <begin position="128"/>
        <end position="146"/>
    </location>
</feature>
<evidence type="ECO:0000256" key="3">
    <source>
        <dbReference type="ARBA" id="ARBA00022692"/>
    </source>
</evidence>
<keyword evidence="4 6" id="KW-1133">Transmembrane helix</keyword>
<dbReference type="RefSeq" id="WP_056693692.1">
    <property type="nucleotide sequence ID" value="NZ_JAVDTR010000018.1"/>
</dbReference>
<dbReference type="Pfam" id="PF10035">
    <property type="entry name" value="DUF2179"/>
    <property type="match status" value="1"/>
</dbReference>
<accession>A0AAP5H570</accession>
<feature type="transmembrane region" description="Helical" evidence="6">
    <location>
        <begin position="99"/>
        <end position="116"/>
    </location>
</feature>
<keyword evidence="3 6" id="KW-0812">Transmembrane</keyword>
<comment type="subcellular location">
    <subcellularLocation>
        <location evidence="1">Cell membrane</location>
        <topology evidence="1">Multi-pass membrane protein</topology>
    </subcellularLocation>
</comment>
<dbReference type="AlphaFoldDB" id="A0AAP5H570"/>
<evidence type="ECO:0000256" key="2">
    <source>
        <dbReference type="ARBA" id="ARBA00022475"/>
    </source>
</evidence>
<keyword evidence="5 6" id="KW-0472">Membrane</keyword>
<evidence type="ECO:0000256" key="6">
    <source>
        <dbReference type="SAM" id="Phobius"/>
    </source>
</evidence>
<dbReference type="PIRSF" id="PIRSF006483">
    <property type="entry name" value="Membrane_protein_YitT"/>
    <property type="match status" value="1"/>
</dbReference>
<dbReference type="PANTHER" id="PTHR33545">
    <property type="entry name" value="UPF0750 MEMBRANE PROTEIN YITT-RELATED"/>
    <property type="match status" value="1"/>
</dbReference>
<dbReference type="GO" id="GO:0005886">
    <property type="term" value="C:plasma membrane"/>
    <property type="evidence" value="ECO:0007669"/>
    <property type="project" value="UniProtKB-SubCell"/>
</dbReference>
<evidence type="ECO:0000313" key="9">
    <source>
        <dbReference type="Proteomes" id="UP001254832"/>
    </source>
</evidence>
<dbReference type="Proteomes" id="UP001254832">
    <property type="component" value="Unassembled WGS sequence"/>
</dbReference>
<evidence type="ECO:0000259" key="7">
    <source>
        <dbReference type="Pfam" id="PF10035"/>
    </source>
</evidence>
<dbReference type="EMBL" id="JAVDTR010000018">
    <property type="protein sequence ID" value="MDR6726549.1"/>
    <property type="molecule type" value="Genomic_DNA"/>
</dbReference>
<proteinExistence type="predicted"/>
<protein>
    <submittedName>
        <fullName evidence="8">Uncharacterized membrane-anchored protein YitT (DUF2179 family)</fullName>
    </submittedName>
</protein>